<keyword evidence="5 9" id="KW-0028">Amino-acid biosynthesis</keyword>
<organism evidence="11 12">
    <name type="scientific">Phreatobacter aquaticus</name>
    <dbReference type="NCBI Taxonomy" id="2570229"/>
    <lineage>
        <taxon>Bacteria</taxon>
        <taxon>Pseudomonadati</taxon>
        <taxon>Pseudomonadota</taxon>
        <taxon>Alphaproteobacteria</taxon>
        <taxon>Hyphomicrobiales</taxon>
        <taxon>Phreatobacteraceae</taxon>
        <taxon>Phreatobacter</taxon>
    </lineage>
</organism>
<proteinExistence type="inferred from homology"/>
<evidence type="ECO:0000259" key="10">
    <source>
        <dbReference type="Pfam" id="PF00697"/>
    </source>
</evidence>
<keyword evidence="7 9" id="KW-0057">Aromatic amino acid biosynthesis</keyword>
<dbReference type="RefSeq" id="WP_137100060.1">
    <property type="nucleotide sequence ID" value="NZ_CP039865.1"/>
</dbReference>
<dbReference type="KEGG" id="paqt:E8L99_13660"/>
<comment type="similarity">
    <text evidence="9">Belongs to the TrpF family.</text>
</comment>
<evidence type="ECO:0000313" key="11">
    <source>
        <dbReference type="EMBL" id="QCK86729.1"/>
    </source>
</evidence>
<dbReference type="SUPFAM" id="SSF51366">
    <property type="entry name" value="Ribulose-phoshate binding barrel"/>
    <property type="match status" value="1"/>
</dbReference>
<dbReference type="Pfam" id="PF00697">
    <property type="entry name" value="PRAI"/>
    <property type="match status" value="1"/>
</dbReference>
<evidence type="ECO:0000256" key="2">
    <source>
        <dbReference type="ARBA" id="ARBA00004664"/>
    </source>
</evidence>
<keyword evidence="12" id="KW-1185">Reference proteome</keyword>
<dbReference type="CDD" id="cd00405">
    <property type="entry name" value="PRAI"/>
    <property type="match status" value="1"/>
</dbReference>
<dbReference type="HAMAP" id="MF_00135">
    <property type="entry name" value="PRAI"/>
    <property type="match status" value="1"/>
</dbReference>
<dbReference type="InterPro" id="IPR001240">
    <property type="entry name" value="PRAI_dom"/>
</dbReference>
<dbReference type="Gene3D" id="3.20.20.70">
    <property type="entry name" value="Aldolase class I"/>
    <property type="match status" value="1"/>
</dbReference>
<evidence type="ECO:0000256" key="8">
    <source>
        <dbReference type="ARBA" id="ARBA00023235"/>
    </source>
</evidence>
<dbReference type="NCBIfam" id="NF002295">
    <property type="entry name" value="PRK01222.1-1"/>
    <property type="match status" value="1"/>
</dbReference>
<evidence type="ECO:0000256" key="6">
    <source>
        <dbReference type="ARBA" id="ARBA00022822"/>
    </source>
</evidence>
<evidence type="ECO:0000256" key="9">
    <source>
        <dbReference type="HAMAP-Rule" id="MF_00135"/>
    </source>
</evidence>
<dbReference type="InterPro" id="IPR011060">
    <property type="entry name" value="RibuloseP-bd_barrel"/>
</dbReference>
<evidence type="ECO:0000256" key="1">
    <source>
        <dbReference type="ARBA" id="ARBA00001164"/>
    </source>
</evidence>
<accession>A0A4D7QM62</accession>
<protein>
    <recommendedName>
        <fullName evidence="4 9">N-(5'-phosphoribosyl)anthranilate isomerase</fullName>
        <shortName evidence="9">PRAI</shortName>
        <ecNumber evidence="3 9">5.3.1.24</ecNumber>
    </recommendedName>
</protein>
<dbReference type="Proteomes" id="UP000298588">
    <property type="component" value="Chromosome"/>
</dbReference>
<sequence>MPLLVKICGIKTMAIMETALNAGADMVGLVFFAKSPRNVSLATACTLSGRTCGRAAVVALTVDPDDDFLQLVMRDLKPDLIQLHGRETPERVADIRQRFKVRVMKAVGVSARSDLADIPAYAAVSDMLLVDAKPPKDAAHPGGNGLAFDWDLVAGLDPGRPVMLSGGLDPDNVADAIRRTRLAGVDVSSGVESAPGIKDADKIKAFVAAARRAEAEVGYGAAFAAAG</sequence>
<gene>
    <name evidence="9" type="primary">trpF</name>
    <name evidence="11" type="ORF">E8L99_13660</name>
</gene>
<keyword evidence="8 9" id="KW-0413">Isomerase</keyword>
<dbReference type="GO" id="GO:0004640">
    <property type="term" value="F:phosphoribosylanthranilate isomerase activity"/>
    <property type="evidence" value="ECO:0007669"/>
    <property type="project" value="UniProtKB-UniRule"/>
</dbReference>
<reference evidence="11 12" key="1">
    <citation type="submission" date="2019-04" db="EMBL/GenBank/DDBJ databases">
        <title>Phreatobacter aquaticus sp. nov.</title>
        <authorList>
            <person name="Choi A."/>
            <person name="Baek K."/>
        </authorList>
    </citation>
    <scope>NUCLEOTIDE SEQUENCE [LARGE SCALE GENOMIC DNA]</scope>
    <source>
        <strain evidence="11 12">NMCR1094</strain>
    </source>
</reference>
<evidence type="ECO:0000256" key="5">
    <source>
        <dbReference type="ARBA" id="ARBA00022605"/>
    </source>
</evidence>
<evidence type="ECO:0000256" key="4">
    <source>
        <dbReference type="ARBA" id="ARBA00022272"/>
    </source>
</evidence>
<dbReference type="UniPathway" id="UPA00035">
    <property type="reaction ID" value="UER00042"/>
</dbReference>
<dbReference type="EMBL" id="CP039865">
    <property type="protein sequence ID" value="QCK86729.1"/>
    <property type="molecule type" value="Genomic_DNA"/>
</dbReference>
<feature type="domain" description="N-(5'phosphoribosyl) anthranilate isomerase (PRAI)" evidence="10">
    <location>
        <begin position="5"/>
        <end position="208"/>
    </location>
</feature>
<comment type="catalytic activity">
    <reaction evidence="1 9">
        <text>N-(5-phospho-beta-D-ribosyl)anthranilate = 1-(2-carboxyphenylamino)-1-deoxy-D-ribulose 5-phosphate</text>
        <dbReference type="Rhea" id="RHEA:21540"/>
        <dbReference type="ChEBI" id="CHEBI:18277"/>
        <dbReference type="ChEBI" id="CHEBI:58613"/>
        <dbReference type="EC" id="5.3.1.24"/>
    </reaction>
</comment>
<dbReference type="PANTHER" id="PTHR42894:SF1">
    <property type="entry name" value="N-(5'-PHOSPHORIBOSYL)ANTHRANILATE ISOMERASE"/>
    <property type="match status" value="1"/>
</dbReference>
<dbReference type="InterPro" id="IPR013785">
    <property type="entry name" value="Aldolase_TIM"/>
</dbReference>
<dbReference type="EC" id="5.3.1.24" evidence="3 9"/>
<dbReference type="InterPro" id="IPR044643">
    <property type="entry name" value="TrpF_fam"/>
</dbReference>
<dbReference type="AlphaFoldDB" id="A0A4D7QM62"/>
<evidence type="ECO:0000313" key="12">
    <source>
        <dbReference type="Proteomes" id="UP000298588"/>
    </source>
</evidence>
<comment type="pathway">
    <text evidence="2 9">Amino-acid biosynthesis; L-tryptophan biosynthesis; L-tryptophan from chorismate: step 3/5.</text>
</comment>
<dbReference type="OrthoDB" id="9796196at2"/>
<evidence type="ECO:0000256" key="7">
    <source>
        <dbReference type="ARBA" id="ARBA00023141"/>
    </source>
</evidence>
<evidence type="ECO:0000256" key="3">
    <source>
        <dbReference type="ARBA" id="ARBA00012572"/>
    </source>
</evidence>
<dbReference type="PANTHER" id="PTHR42894">
    <property type="entry name" value="N-(5'-PHOSPHORIBOSYL)ANTHRANILATE ISOMERASE"/>
    <property type="match status" value="1"/>
</dbReference>
<name>A0A4D7QM62_9HYPH</name>
<dbReference type="GO" id="GO:0000162">
    <property type="term" value="P:L-tryptophan biosynthetic process"/>
    <property type="evidence" value="ECO:0007669"/>
    <property type="project" value="UniProtKB-UniRule"/>
</dbReference>
<keyword evidence="6 9" id="KW-0822">Tryptophan biosynthesis</keyword>